<evidence type="ECO:0000256" key="3">
    <source>
        <dbReference type="ARBA" id="ARBA00023125"/>
    </source>
</evidence>
<dbReference type="InterPro" id="IPR010998">
    <property type="entry name" value="Integrase_recombinase_N"/>
</dbReference>
<name>A0A5C4XS54_9HYPH</name>
<dbReference type="InterPro" id="IPR053876">
    <property type="entry name" value="Phage_int_M"/>
</dbReference>
<dbReference type="CDD" id="cd00801">
    <property type="entry name" value="INT_P4_C"/>
    <property type="match status" value="1"/>
</dbReference>
<dbReference type="Pfam" id="PF13356">
    <property type="entry name" value="Arm-DNA-bind_3"/>
    <property type="match status" value="1"/>
</dbReference>
<dbReference type="Proteomes" id="UP000311605">
    <property type="component" value="Unassembled WGS sequence"/>
</dbReference>
<dbReference type="InterPro" id="IPR002104">
    <property type="entry name" value="Integrase_catalytic"/>
</dbReference>
<proteinExistence type="inferred from homology"/>
<evidence type="ECO:0000313" key="6">
    <source>
        <dbReference type="EMBL" id="TNM66143.1"/>
    </source>
</evidence>
<keyword evidence="2" id="KW-0229">DNA integration</keyword>
<dbReference type="InterPro" id="IPR025166">
    <property type="entry name" value="Integrase_DNA_bind_dom"/>
</dbReference>
<evidence type="ECO:0000259" key="5">
    <source>
        <dbReference type="PROSITE" id="PS51898"/>
    </source>
</evidence>
<dbReference type="InterPro" id="IPR050808">
    <property type="entry name" value="Phage_Integrase"/>
</dbReference>
<accession>A0A5C4XS54</accession>
<protein>
    <submittedName>
        <fullName evidence="6">DUF4102 domain-containing protein</fullName>
    </submittedName>
</protein>
<dbReference type="Gene3D" id="3.30.160.390">
    <property type="entry name" value="Integrase, DNA-binding domain"/>
    <property type="match status" value="1"/>
</dbReference>
<dbReference type="OrthoDB" id="9795573at2"/>
<evidence type="ECO:0000256" key="2">
    <source>
        <dbReference type="ARBA" id="ARBA00022908"/>
    </source>
</evidence>
<dbReference type="Gene3D" id="1.10.150.130">
    <property type="match status" value="1"/>
</dbReference>
<comment type="similarity">
    <text evidence="1">Belongs to the 'phage' integrase family.</text>
</comment>
<dbReference type="InterPro" id="IPR038488">
    <property type="entry name" value="Integrase_DNA-bd_sf"/>
</dbReference>
<dbReference type="InterPro" id="IPR013762">
    <property type="entry name" value="Integrase-like_cat_sf"/>
</dbReference>
<dbReference type="GO" id="GO:0006310">
    <property type="term" value="P:DNA recombination"/>
    <property type="evidence" value="ECO:0007669"/>
    <property type="project" value="UniProtKB-KW"/>
</dbReference>
<dbReference type="Pfam" id="PF00589">
    <property type="entry name" value="Phage_integrase"/>
    <property type="match status" value="1"/>
</dbReference>
<feature type="domain" description="Tyr recombinase" evidence="5">
    <location>
        <begin position="215"/>
        <end position="396"/>
    </location>
</feature>
<organism evidence="6 7">
    <name type="scientific">Aliirhizobium smilacinae</name>
    <dbReference type="NCBI Taxonomy" id="1395944"/>
    <lineage>
        <taxon>Bacteria</taxon>
        <taxon>Pseudomonadati</taxon>
        <taxon>Pseudomonadota</taxon>
        <taxon>Alphaproteobacteria</taxon>
        <taxon>Hyphomicrobiales</taxon>
        <taxon>Rhizobiaceae</taxon>
        <taxon>Aliirhizobium</taxon>
    </lineage>
</organism>
<keyword evidence="3" id="KW-0238">DNA-binding</keyword>
<evidence type="ECO:0000313" key="7">
    <source>
        <dbReference type="Proteomes" id="UP000311605"/>
    </source>
</evidence>
<dbReference type="EMBL" id="VDMN01000001">
    <property type="protein sequence ID" value="TNM66143.1"/>
    <property type="molecule type" value="Genomic_DNA"/>
</dbReference>
<sequence length="481" mass="55185">MARDYPLTDVQAQHMKPGDKPISDGAVLGLYLFASTKEGTGKWIFRYKSPLTGKRREMGFGTFPLVPIETARKKALKARECLLRKMDPLEFREQNGPYSAQLRRIPTFEAAARQLHSQLSSGFRSQKHSDQWLQTMEEYAFPIIGKQSFDTLTPEKFASCLRPIWLTRPETARRVKQRCAAVVRWALAHQYVSTDPMSYVKALLPRQPTRRERVRHFPALPWSMIPEFIATTLRSDGNDVHQTMLELVILTACRSGEIRKMRWDEIDLEEKTFTIPGYRMKARVAHRVPLTPRVLRLLEIQRGKYALHQGLVFKSRAGTPVTDMALTTILRENCVSSDTKGRTATTHGFRSSFRDWASENGHSNNLADRTLAHSLRSVVEAAYHRTDLLEQRAKLMLQWENYCLQKTRSSDEHRRDGEQKRLEQLINKATAFRQAEEIRAYVNAVVARSSGDPFTINDDLSQWADWALRQADSIDPVDAAT</sequence>
<keyword evidence="7" id="KW-1185">Reference proteome</keyword>
<gene>
    <name evidence="6" type="ORF">FHP24_07975</name>
</gene>
<keyword evidence="4" id="KW-0233">DNA recombination</keyword>
<dbReference type="PROSITE" id="PS51898">
    <property type="entry name" value="TYR_RECOMBINASE"/>
    <property type="match status" value="1"/>
</dbReference>
<dbReference type="Pfam" id="PF22022">
    <property type="entry name" value="Phage_int_M"/>
    <property type="match status" value="1"/>
</dbReference>
<dbReference type="PANTHER" id="PTHR30629">
    <property type="entry name" value="PROPHAGE INTEGRASE"/>
    <property type="match status" value="1"/>
</dbReference>
<comment type="caution">
    <text evidence="6">The sequence shown here is derived from an EMBL/GenBank/DDBJ whole genome shotgun (WGS) entry which is preliminary data.</text>
</comment>
<dbReference type="GO" id="GO:0015074">
    <property type="term" value="P:DNA integration"/>
    <property type="evidence" value="ECO:0007669"/>
    <property type="project" value="UniProtKB-KW"/>
</dbReference>
<evidence type="ECO:0000256" key="4">
    <source>
        <dbReference type="ARBA" id="ARBA00023172"/>
    </source>
</evidence>
<dbReference type="AlphaFoldDB" id="A0A5C4XS54"/>
<dbReference type="GO" id="GO:0003677">
    <property type="term" value="F:DNA binding"/>
    <property type="evidence" value="ECO:0007669"/>
    <property type="project" value="UniProtKB-KW"/>
</dbReference>
<dbReference type="SUPFAM" id="SSF56349">
    <property type="entry name" value="DNA breaking-rejoining enzymes"/>
    <property type="match status" value="1"/>
</dbReference>
<reference evidence="6 7" key="1">
    <citation type="submission" date="2019-06" db="EMBL/GenBank/DDBJ databases">
        <title>The draft genome of Rhizobium smilacinae PTYR-5.</title>
        <authorList>
            <person name="Liu L."/>
            <person name="Li L."/>
            <person name="Zhang X."/>
        </authorList>
    </citation>
    <scope>NUCLEOTIDE SEQUENCE [LARGE SCALE GENOMIC DNA]</scope>
    <source>
        <strain evidence="6 7">PTYR-5</strain>
    </source>
</reference>
<evidence type="ECO:0000256" key="1">
    <source>
        <dbReference type="ARBA" id="ARBA00008857"/>
    </source>
</evidence>
<dbReference type="Gene3D" id="1.10.443.10">
    <property type="entry name" value="Intergrase catalytic core"/>
    <property type="match status" value="1"/>
</dbReference>
<dbReference type="InterPro" id="IPR011010">
    <property type="entry name" value="DNA_brk_join_enz"/>
</dbReference>
<dbReference type="PANTHER" id="PTHR30629:SF2">
    <property type="entry name" value="PROPHAGE INTEGRASE INTS-RELATED"/>
    <property type="match status" value="1"/>
</dbReference>
<dbReference type="RefSeq" id="WP_139675292.1">
    <property type="nucleotide sequence ID" value="NZ_VDMN01000001.1"/>
</dbReference>